<dbReference type="OrthoDB" id="336284at2"/>
<dbReference type="EMBL" id="CP014691">
    <property type="protein sequence ID" value="AQS89062.1"/>
    <property type="molecule type" value="Genomic_DNA"/>
</dbReference>
<evidence type="ECO:0000313" key="2">
    <source>
        <dbReference type="Proteomes" id="UP000188604"/>
    </source>
</evidence>
<accession>A0A1U9KTJ3</accession>
<dbReference type="Proteomes" id="UP000188604">
    <property type="component" value="Chromosome"/>
</dbReference>
<name>A0A1U9KTJ3_9PROT</name>
<dbReference type="KEGG" id="nch:A0U93_15345"/>
<evidence type="ECO:0000313" key="1">
    <source>
        <dbReference type="EMBL" id="AQS89062.1"/>
    </source>
</evidence>
<sequence length="1453" mass="164115">MAGAQKQYQNSTVQRSFRDLGRKEVSDPDKLDALGAMGLGGRLTWDDLLVLPRVLLISAAGAGKTHECRETARRLFADEKAAFFLSLEAVATTELSLLFDREQTMRYRQWLADGHSEAHFFLDSADELLLSHGSFRLALRKLTLAIGGQLHRAKIVVTSRPIALDFDAFASEVPVVEPAPPPDIARDPDAEFRRLISGEVRKQRSQTKKTPLDHDPQSGVRIVGLTPLSNEQIKQIAEVKKVKNIAGILAEIDHKRAWEFARRPQELIEICAYWNEYKRLGTRSEQIAEDIRHKLQETGERKRHIRLPDARALDGAERLALAQVLTRKRTIRFSDLSLDAHEAEAAIDPSIILHDWSESDRAELLQRPLFGFASYGRVRFHHRSTSEFLAAQRLQRLSADGQMSRAALFRLLFGECYGRDLVFPSMRPVAAWLAITNDAVRDEMVRREPEALMDDGDPESFSVNARSRILAAYVERYGGDGWRGVRIPYPQVLRFASSDLSPTVRRLWQERSTSPEVRELLIDLIQAARIEDCCDIATEVANDPQALPTDRVTAVTALAEMTAPGELSNLVASLLSEPHWPSRVKEGVIDPLFPKHLSAEEFVRLLGQINVDKRNVGGIEWTLPRLIPLWTLPDGEVTLLRDLLARLIEDSIERVEHWPHYASRYRHLTSALAAFCLRQFDNTLRPPEGLVEAAVIAARLKDNEFGDKKPAEEVIEWLRHAPRSWRKFIYLAEGHFCAAHVPARNDDEFGMNIVYGSTVNPIDYDDFDWLLEVAADTGLDQRIRAGAFRDALYLPRVDGQMVEDRVAALRDVAKDNPAWLEKLERWLVPAKPDQSYVAQEAEWKKQTEAREAEEAAAVQTWIDWRQDVLRDPNAYFSKASISKIVWDFAQTLESDPKDLCWGARWDSTSISAHFNDAITERVRAVFCAYWRTIEVPLRSERAADERNTVWNTWIHALAGVYAEAEQPGWARDLERKYAETATRLALVELNGLPPWIADLVTHQPEAVEATLGKELLAELDDAVSFEFPRLLGFLLQADQRVLEFCAPRVWAWLSTTNAAFDGDQQQARMNGHLEGAIDYLLRSSFDRSCLITLAQNHLSDGLGKPFALLWLMLLLSTAPQQAIGLLEQHIGMLDPPTRYRLCENLFAMLGDRRSVRFCLDLTDQDFTPAMLLSLVRLAYAEIRLSDDIDRAGGGVFSPTARDEAQDGRGAVLSALLAHTGAEAWAIKQAMRNDPLFARFKDRLDQIAREKAASEAEGPPLADRDLSQIELYGEAPQVGCNGMFRLMMDRLADLQHDIRAHEFSERSILVGIEKEKDMQVWFAKRLQERENGAYRVDREALVVNDKETDIRLLSVRSNAKAVIELKLANNGYSVVDLEKALECQLVGQYMQHDDCRAGCLLVTMNERRTWRCPDTGSAIDFSALLGRLHSFATSLEVQLNHQVRLAVVGIDLTG</sequence>
<dbReference type="RefSeq" id="WP_077808117.1">
    <property type="nucleotide sequence ID" value="NZ_BJXS01000011.1"/>
</dbReference>
<protein>
    <submittedName>
        <fullName evidence="1">Uncharacterized protein</fullName>
    </submittedName>
</protein>
<reference evidence="1 2" key="1">
    <citation type="submission" date="2016-03" db="EMBL/GenBank/DDBJ databases">
        <title>Acetic acid bacteria sequencing.</title>
        <authorList>
            <person name="Brandt J."/>
            <person name="Jakob F."/>
            <person name="Vogel R.F."/>
        </authorList>
    </citation>
    <scope>NUCLEOTIDE SEQUENCE [LARGE SCALE GENOMIC DNA]</scope>
    <source>
        <strain evidence="1 2">NBRC 101099</strain>
    </source>
</reference>
<keyword evidence="2" id="KW-1185">Reference proteome</keyword>
<gene>
    <name evidence="1" type="ORF">A0U93_15345</name>
</gene>
<proteinExistence type="predicted"/>
<organism evidence="1 2">
    <name type="scientific">Neoasaia chiangmaiensis</name>
    <dbReference type="NCBI Taxonomy" id="320497"/>
    <lineage>
        <taxon>Bacteria</taxon>
        <taxon>Pseudomonadati</taxon>
        <taxon>Pseudomonadota</taxon>
        <taxon>Alphaproteobacteria</taxon>
        <taxon>Acetobacterales</taxon>
        <taxon>Acetobacteraceae</taxon>
        <taxon>Neoasaia</taxon>
    </lineage>
</organism>